<proteinExistence type="inferred from homology"/>
<dbReference type="GO" id="GO:0034599">
    <property type="term" value="P:cellular response to oxidative stress"/>
    <property type="evidence" value="ECO:0007669"/>
    <property type="project" value="TreeGrafter"/>
</dbReference>
<dbReference type="SUPFAM" id="SSF53254">
    <property type="entry name" value="Phosphoglycerate mutase-like"/>
    <property type="match status" value="1"/>
</dbReference>
<comment type="catalytic activity">
    <reaction evidence="3 4">
        <text>[thioredoxin]-disulfide + L-methionine + H2O = L-methionine (S)-S-oxide + [thioredoxin]-dithiol</text>
        <dbReference type="Rhea" id="RHEA:19993"/>
        <dbReference type="Rhea" id="RHEA-COMP:10698"/>
        <dbReference type="Rhea" id="RHEA-COMP:10700"/>
        <dbReference type="ChEBI" id="CHEBI:15377"/>
        <dbReference type="ChEBI" id="CHEBI:29950"/>
        <dbReference type="ChEBI" id="CHEBI:50058"/>
        <dbReference type="ChEBI" id="CHEBI:57844"/>
        <dbReference type="ChEBI" id="CHEBI:58772"/>
        <dbReference type="EC" id="1.8.4.11"/>
    </reaction>
</comment>
<dbReference type="SUPFAM" id="SSF55068">
    <property type="entry name" value="Peptide methionine sulfoxide reductase"/>
    <property type="match status" value="1"/>
</dbReference>
<sequence length="376" mass="43357">MKTIYLAGGCFWGVQKFFDQFDGVVSTEAGYANGDTDNPRYEQLYRTGHAETVKVDYDESRITLTELLDFYFSVIDPTSLNRQGADTGTQYRTGIYYVDEDQRPVIRAALKKASKEYNQPIVVEFQPLKDFWRAEEYHQKYLDRNPGGYCHISGNAFRMEHKRKKRSMRIYLLRHGRTDLNKERRLQGRMNIPLNETGEQQALEMRDIVREKGIVFDKIYSSPLERAVRTCELVTGVDRSDFTIDDRLAEMSFGPIEGQRYSDLTDDQKYFFTDPGKYKPLGNGETYQELTERIMGLMNELKDTEPGKNVLLASHGTAIHAVLAAIRDKDIEYFWDENVGNCDITFIDVVDGEFLIRDEKLTVPSGLIPRGVSFNK</sequence>
<dbReference type="GO" id="GO:0005737">
    <property type="term" value="C:cytoplasm"/>
    <property type="evidence" value="ECO:0007669"/>
    <property type="project" value="TreeGrafter"/>
</dbReference>
<gene>
    <name evidence="4 8" type="primary">msrA</name>
    <name evidence="8" type="ORF">FYJ66_07040</name>
</gene>
<reference evidence="8" key="1">
    <citation type="submission" date="2019-09" db="EMBL/GenBank/DDBJ databases">
        <title>In-depth cultivation of the pig gut microbiome towards novel bacterial diversity and tailored functional studies.</title>
        <authorList>
            <person name="Wylensek D."/>
            <person name="Hitch T.C.A."/>
            <person name="Clavel T."/>
        </authorList>
    </citation>
    <scope>NUCLEOTIDE SEQUENCE</scope>
    <source>
        <strain evidence="8">RF-744-FAT-WT-3</strain>
    </source>
</reference>
<dbReference type="PANTHER" id="PTHR42799:SF2">
    <property type="entry name" value="MITOCHONDRIAL PEPTIDE METHIONINE SULFOXIDE REDUCTASE"/>
    <property type="match status" value="1"/>
</dbReference>
<keyword evidence="1 4" id="KW-0560">Oxidoreductase</keyword>
<dbReference type="SMART" id="SM00855">
    <property type="entry name" value="PGAM"/>
    <property type="match status" value="1"/>
</dbReference>
<evidence type="ECO:0000256" key="5">
    <source>
        <dbReference type="PIRSR" id="PIRSR613078-1"/>
    </source>
</evidence>
<dbReference type="InterPro" id="IPR013078">
    <property type="entry name" value="His_Pase_superF_clade-1"/>
</dbReference>
<evidence type="ECO:0000313" key="8">
    <source>
        <dbReference type="EMBL" id="MST69343.1"/>
    </source>
</evidence>
<evidence type="ECO:0000256" key="2">
    <source>
        <dbReference type="ARBA" id="ARBA00047806"/>
    </source>
</evidence>
<dbReference type="EMBL" id="VUNB01000005">
    <property type="protein sequence ID" value="MST69343.1"/>
    <property type="molecule type" value="Genomic_DNA"/>
</dbReference>
<evidence type="ECO:0000256" key="1">
    <source>
        <dbReference type="ARBA" id="ARBA00023002"/>
    </source>
</evidence>
<evidence type="ECO:0000256" key="6">
    <source>
        <dbReference type="PIRSR" id="PIRSR613078-2"/>
    </source>
</evidence>
<feature type="domain" description="Peptide methionine sulphoxide reductase MsrA" evidence="7">
    <location>
        <begin position="3"/>
        <end position="151"/>
    </location>
</feature>
<feature type="binding site" evidence="6">
    <location>
        <position position="226"/>
    </location>
    <ligand>
        <name>substrate</name>
    </ligand>
</feature>
<dbReference type="Gene3D" id="3.40.50.1240">
    <property type="entry name" value="Phosphoglycerate mutase-like"/>
    <property type="match status" value="1"/>
</dbReference>
<dbReference type="InterPro" id="IPR050162">
    <property type="entry name" value="MsrA_MetSO_reductase"/>
</dbReference>
<dbReference type="CDD" id="cd07067">
    <property type="entry name" value="HP_PGM_like"/>
    <property type="match status" value="1"/>
</dbReference>
<dbReference type="Pfam" id="PF01625">
    <property type="entry name" value="PMSR"/>
    <property type="match status" value="1"/>
</dbReference>
<evidence type="ECO:0000256" key="3">
    <source>
        <dbReference type="ARBA" id="ARBA00048782"/>
    </source>
</evidence>
<feature type="binding site" evidence="6">
    <location>
        <begin position="174"/>
        <end position="181"/>
    </location>
    <ligand>
        <name>substrate</name>
    </ligand>
</feature>
<dbReference type="PANTHER" id="PTHR42799">
    <property type="entry name" value="MITOCHONDRIAL PEPTIDE METHIONINE SULFOXIDE REDUCTASE"/>
    <property type="match status" value="1"/>
</dbReference>
<comment type="similarity">
    <text evidence="4">Belongs to the MsrA Met sulfoxide reductase family.</text>
</comment>
<name>A0A6A8M927_9FIRM</name>
<dbReference type="GO" id="GO:0008113">
    <property type="term" value="F:peptide-methionine (S)-S-oxide reductase activity"/>
    <property type="evidence" value="ECO:0007669"/>
    <property type="project" value="UniProtKB-UniRule"/>
</dbReference>
<comment type="caution">
    <text evidence="8">The sequence shown here is derived from an EMBL/GenBank/DDBJ whole genome shotgun (WGS) entry which is preliminary data.</text>
</comment>
<feature type="active site" evidence="4">
    <location>
        <position position="10"/>
    </location>
</feature>
<organism evidence="8">
    <name type="scientific">Baileyella intestinalis</name>
    <dbReference type="NCBI Taxonomy" id="2606709"/>
    <lineage>
        <taxon>Bacteria</taxon>
        <taxon>Bacillati</taxon>
        <taxon>Bacillota</taxon>
        <taxon>Clostridia</taxon>
        <taxon>Peptostreptococcales</taxon>
        <taxon>Anaerovoracaceae</taxon>
        <taxon>Baileyella</taxon>
    </lineage>
</organism>
<accession>A0A6A8M927</accession>
<dbReference type="EC" id="1.8.4.11" evidence="4"/>
<feature type="active site" description="Proton donor/acceptor" evidence="5">
    <location>
        <position position="250"/>
    </location>
</feature>
<comment type="catalytic activity">
    <reaction evidence="2 4">
        <text>L-methionyl-[protein] + [thioredoxin]-disulfide + H2O = L-methionyl-(S)-S-oxide-[protein] + [thioredoxin]-dithiol</text>
        <dbReference type="Rhea" id="RHEA:14217"/>
        <dbReference type="Rhea" id="RHEA-COMP:10698"/>
        <dbReference type="Rhea" id="RHEA-COMP:10700"/>
        <dbReference type="Rhea" id="RHEA-COMP:12313"/>
        <dbReference type="Rhea" id="RHEA-COMP:12315"/>
        <dbReference type="ChEBI" id="CHEBI:15377"/>
        <dbReference type="ChEBI" id="CHEBI:16044"/>
        <dbReference type="ChEBI" id="CHEBI:29950"/>
        <dbReference type="ChEBI" id="CHEBI:44120"/>
        <dbReference type="ChEBI" id="CHEBI:50058"/>
        <dbReference type="EC" id="1.8.4.11"/>
    </reaction>
</comment>
<evidence type="ECO:0000256" key="4">
    <source>
        <dbReference type="HAMAP-Rule" id="MF_01401"/>
    </source>
</evidence>
<dbReference type="Pfam" id="PF00300">
    <property type="entry name" value="His_Phos_1"/>
    <property type="match status" value="1"/>
</dbReference>
<dbReference type="NCBIfam" id="TIGR00401">
    <property type="entry name" value="msrA"/>
    <property type="match status" value="1"/>
</dbReference>
<dbReference type="InterPro" id="IPR002569">
    <property type="entry name" value="Met_Sox_Rdtase_MsrA_dom"/>
</dbReference>
<dbReference type="InterPro" id="IPR036509">
    <property type="entry name" value="Met_Sox_Rdtase_MsrA_sf"/>
</dbReference>
<dbReference type="Gene3D" id="3.30.1060.10">
    <property type="entry name" value="Peptide methionine sulphoxide reductase MsrA"/>
    <property type="match status" value="1"/>
</dbReference>
<dbReference type="HAMAP" id="MF_01401">
    <property type="entry name" value="MsrA"/>
    <property type="match status" value="1"/>
</dbReference>
<feature type="active site" description="Tele-phosphohistidine intermediate" evidence="5">
    <location>
        <position position="175"/>
    </location>
</feature>
<protein>
    <recommendedName>
        <fullName evidence="4">Peptide methionine sulfoxide reductase MsrA</fullName>
        <shortName evidence="4">Protein-methionine-S-oxide reductase</shortName>
        <ecNumber evidence="4">1.8.4.11</ecNumber>
    </recommendedName>
    <alternativeName>
        <fullName evidence="4">Peptide-methionine (S)-S-oxide reductase</fullName>
        <shortName evidence="4">Peptide Met(O) reductase</shortName>
    </alternativeName>
</protein>
<dbReference type="InterPro" id="IPR029033">
    <property type="entry name" value="His_PPase_superfam"/>
</dbReference>
<dbReference type="GO" id="GO:0033744">
    <property type="term" value="F:L-methionine:thioredoxin-disulfide S-oxidoreductase activity"/>
    <property type="evidence" value="ECO:0007669"/>
    <property type="project" value="RHEA"/>
</dbReference>
<evidence type="ECO:0000259" key="7">
    <source>
        <dbReference type="Pfam" id="PF01625"/>
    </source>
</evidence>
<comment type="function">
    <text evidence="4">Has an important function as a repair enzyme for proteins that have been inactivated by oxidation. Catalyzes the reversible oxidation-reduction of methionine sulfoxide in proteins to methionine.</text>
</comment>
<dbReference type="AlphaFoldDB" id="A0A6A8M927"/>